<evidence type="ECO:0000256" key="2">
    <source>
        <dbReference type="ARBA" id="ARBA00004240"/>
    </source>
</evidence>
<dbReference type="EMBL" id="KL363188">
    <property type="protein sequence ID" value="KFD57437.1"/>
    <property type="molecule type" value="Genomic_DNA"/>
</dbReference>
<evidence type="ECO:0000313" key="15">
    <source>
        <dbReference type="EMBL" id="KFD66543.1"/>
    </source>
</evidence>
<feature type="transmembrane region" description="Helical" evidence="11">
    <location>
        <begin position="165"/>
        <end position="184"/>
    </location>
</feature>
<dbReference type="GO" id="GO:0042761">
    <property type="term" value="P:very long-chain fatty acid biosynthetic process"/>
    <property type="evidence" value="ECO:0007669"/>
    <property type="project" value="TreeGrafter"/>
</dbReference>
<name>A0A085NAP7_9BILA</name>
<dbReference type="InterPro" id="IPR001104">
    <property type="entry name" value="3-oxo-5_a-steroid_4-DH_C"/>
</dbReference>
<evidence type="ECO:0000256" key="1">
    <source>
        <dbReference type="ARBA" id="ARBA00004141"/>
    </source>
</evidence>
<feature type="transmembrane region" description="Helical" evidence="11">
    <location>
        <begin position="196"/>
        <end position="216"/>
    </location>
</feature>
<evidence type="ECO:0000256" key="6">
    <source>
        <dbReference type="ARBA" id="ARBA00022824"/>
    </source>
</evidence>
<dbReference type="GO" id="GO:0005783">
    <property type="term" value="C:endoplasmic reticulum"/>
    <property type="evidence" value="ECO:0007669"/>
    <property type="project" value="UniProtKB-SubCell"/>
</dbReference>
<evidence type="ECO:0000256" key="7">
    <source>
        <dbReference type="ARBA" id="ARBA00022989"/>
    </source>
</evidence>
<keyword evidence="7 11" id="KW-1133">Transmembrane helix</keyword>
<dbReference type="Gene3D" id="3.10.20.90">
    <property type="entry name" value="Phosphatidylinositol 3-kinase Catalytic Subunit, Chain A, domain 1"/>
    <property type="match status" value="1"/>
</dbReference>
<dbReference type="Pfam" id="PF21696">
    <property type="entry name" value="TECR_N"/>
    <property type="match status" value="1"/>
</dbReference>
<accession>A0A085NAP7</accession>
<evidence type="ECO:0000256" key="10">
    <source>
        <dbReference type="ARBA" id="ARBA00023136"/>
    </source>
</evidence>
<keyword evidence="9" id="KW-0443">Lipid metabolism</keyword>
<reference evidence="15 16" key="1">
    <citation type="journal article" date="2014" name="Nat. Genet.">
        <title>Genome and transcriptome of the porcine whipworm Trichuris suis.</title>
        <authorList>
            <person name="Jex A.R."/>
            <person name="Nejsum P."/>
            <person name="Schwarz E.M."/>
            <person name="Hu L."/>
            <person name="Young N.D."/>
            <person name="Hall R.S."/>
            <person name="Korhonen P.K."/>
            <person name="Liao S."/>
            <person name="Thamsborg S."/>
            <person name="Xia J."/>
            <person name="Xu P."/>
            <person name="Wang S."/>
            <person name="Scheerlinck J.P."/>
            <person name="Hofmann A."/>
            <person name="Sternberg P.W."/>
            <person name="Wang J."/>
            <person name="Gasser R.B."/>
        </authorList>
    </citation>
    <scope>NUCLEOTIDE SEQUENCE [LARGE SCALE GENOMIC DNA]</scope>
    <source>
        <strain evidence="15">DCEP-RM93F</strain>
        <strain evidence="14">DCEP-RM93M</strain>
    </source>
</reference>
<evidence type="ECO:0000259" key="13">
    <source>
        <dbReference type="Pfam" id="PF21696"/>
    </source>
</evidence>
<evidence type="ECO:0000256" key="8">
    <source>
        <dbReference type="ARBA" id="ARBA00023002"/>
    </source>
</evidence>
<evidence type="ECO:0000259" key="12">
    <source>
        <dbReference type="Pfam" id="PF02544"/>
    </source>
</evidence>
<dbReference type="Proteomes" id="UP000030758">
    <property type="component" value="Unassembled WGS sequence"/>
</dbReference>
<keyword evidence="16" id="KW-1185">Reference proteome</keyword>
<evidence type="ECO:0000313" key="14">
    <source>
        <dbReference type="EMBL" id="KFD57437.1"/>
    </source>
</evidence>
<comment type="similarity">
    <text evidence="3">Belongs to the steroid 5-alpha reductase family.</text>
</comment>
<dbReference type="AlphaFoldDB" id="A0A085NAP7"/>
<dbReference type="GO" id="GO:0016020">
    <property type="term" value="C:membrane"/>
    <property type="evidence" value="ECO:0007669"/>
    <property type="project" value="UniProtKB-SubCell"/>
</dbReference>
<gene>
    <name evidence="14" type="ORF">M513_01540</name>
    <name evidence="15" type="ORF">M514_01540</name>
</gene>
<evidence type="ECO:0000256" key="5">
    <source>
        <dbReference type="ARBA" id="ARBA00022692"/>
    </source>
</evidence>
<evidence type="ECO:0000256" key="11">
    <source>
        <dbReference type="SAM" id="Phobius"/>
    </source>
</evidence>
<dbReference type="Proteomes" id="UP000030764">
    <property type="component" value="Unassembled WGS sequence"/>
</dbReference>
<dbReference type="Pfam" id="PF02544">
    <property type="entry name" value="Steroid_dh"/>
    <property type="match status" value="1"/>
</dbReference>
<evidence type="ECO:0000313" key="16">
    <source>
        <dbReference type="Proteomes" id="UP000030764"/>
    </source>
</evidence>
<dbReference type="PANTHER" id="PTHR10556:SF28">
    <property type="entry name" value="VERY-LONG-CHAIN ENOYL-COA REDUCTASE"/>
    <property type="match status" value="1"/>
</dbReference>
<evidence type="ECO:0000256" key="4">
    <source>
        <dbReference type="ARBA" id="ARBA00022516"/>
    </source>
</evidence>
<feature type="domain" description="TECR-like N-terminal" evidence="13">
    <location>
        <begin position="2"/>
        <end position="81"/>
    </location>
</feature>
<dbReference type="InterPro" id="IPR049127">
    <property type="entry name" value="TECR-like_N"/>
</dbReference>
<keyword evidence="10 11" id="KW-0472">Membrane</keyword>
<keyword evidence="6" id="KW-0256">Endoplasmic reticulum</keyword>
<sequence length="309" mass="36025">MMQVEIYDCKTLKLLTTLDDISGDELIVEVKERVRKNMPNLSTARQSLRLQPRGKSLDDHEKLYLIKGANAGDRLQLYLKDLGPQIGWKTVFILEYLGPLIIYPLFFIRLPWLYGSQYAYQYPKHAVVRLALACWTFHYAKRLYETMWVHRFSHATMPLTNLFKNCTYYWLFAAFVSFHINHPFYTPPHVGSLRMVFGLSGFVIGEIGNYSIHVAMSNLRPPGSKVRRIPLPTSNPFTILFDFVSVPNYTYEILAWFSFSIMTQCLPALMFAMCGAYQMTIWALAKHKAYKKEFTSYPQHRRAIFPFIL</sequence>
<feature type="domain" description="3-oxo-5-alpha-steroid 4-dehydrogenase C-terminal" evidence="12">
    <location>
        <begin position="156"/>
        <end position="309"/>
    </location>
</feature>
<proteinExistence type="inferred from homology"/>
<evidence type="ECO:0000256" key="9">
    <source>
        <dbReference type="ARBA" id="ARBA00023098"/>
    </source>
</evidence>
<dbReference type="OrthoDB" id="540503at2759"/>
<protein>
    <submittedName>
        <fullName evidence="15">Uncharacterized protein</fullName>
    </submittedName>
</protein>
<comment type="subcellular location">
    <subcellularLocation>
        <location evidence="2">Endoplasmic reticulum</location>
    </subcellularLocation>
    <subcellularLocation>
        <location evidence="1">Membrane</location>
        <topology evidence="1">Multi-pass membrane protein</topology>
    </subcellularLocation>
</comment>
<keyword evidence="8" id="KW-0560">Oxidoreductase</keyword>
<keyword evidence="5 11" id="KW-0812">Transmembrane</keyword>
<evidence type="ECO:0000256" key="3">
    <source>
        <dbReference type="ARBA" id="ARBA00007742"/>
    </source>
</evidence>
<dbReference type="InterPro" id="IPR039357">
    <property type="entry name" value="SRD5A/TECR"/>
</dbReference>
<dbReference type="GO" id="GO:0016627">
    <property type="term" value="F:oxidoreductase activity, acting on the CH-CH group of donors"/>
    <property type="evidence" value="ECO:0007669"/>
    <property type="project" value="InterPro"/>
</dbReference>
<organism evidence="15">
    <name type="scientific">Trichuris suis</name>
    <name type="common">pig whipworm</name>
    <dbReference type="NCBI Taxonomy" id="68888"/>
    <lineage>
        <taxon>Eukaryota</taxon>
        <taxon>Metazoa</taxon>
        <taxon>Ecdysozoa</taxon>
        <taxon>Nematoda</taxon>
        <taxon>Enoplea</taxon>
        <taxon>Dorylaimia</taxon>
        <taxon>Trichinellida</taxon>
        <taxon>Trichuridae</taxon>
        <taxon>Trichuris</taxon>
    </lineage>
</organism>
<keyword evidence="4" id="KW-0444">Lipid biosynthesis</keyword>
<dbReference type="PANTHER" id="PTHR10556">
    <property type="entry name" value="3-OXO-5-ALPHA-STEROID 4-DEHYDROGENASE"/>
    <property type="match status" value="1"/>
</dbReference>
<dbReference type="PROSITE" id="PS50244">
    <property type="entry name" value="S5A_REDUCTASE"/>
    <property type="match status" value="1"/>
</dbReference>
<dbReference type="EMBL" id="KL367523">
    <property type="protein sequence ID" value="KFD66543.1"/>
    <property type="molecule type" value="Genomic_DNA"/>
</dbReference>
<feature type="transmembrane region" description="Helical" evidence="11">
    <location>
        <begin position="86"/>
        <end position="106"/>
    </location>
</feature>